<dbReference type="GO" id="GO:0008080">
    <property type="term" value="F:N-acetyltransferase activity"/>
    <property type="evidence" value="ECO:0007669"/>
    <property type="project" value="InterPro"/>
</dbReference>
<dbReference type="PROSITE" id="PS51186">
    <property type="entry name" value="GNAT"/>
    <property type="match status" value="1"/>
</dbReference>
<dbReference type="PANTHER" id="PTHR13947">
    <property type="entry name" value="GNAT FAMILY N-ACETYLTRANSFERASE"/>
    <property type="match status" value="1"/>
</dbReference>
<dbReference type="InterPro" id="IPR050769">
    <property type="entry name" value="NAT_camello-type"/>
</dbReference>
<evidence type="ECO:0000313" key="3">
    <source>
        <dbReference type="EMBL" id="MVO99529.1"/>
    </source>
</evidence>
<dbReference type="SUPFAM" id="SSF55729">
    <property type="entry name" value="Acyl-CoA N-acyltransferases (Nat)"/>
    <property type="match status" value="1"/>
</dbReference>
<dbReference type="InterPro" id="IPR016181">
    <property type="entry name" value="Acyl_CoA_acyltransferase"/>
</dbReference>
<dbReference type="AlphaFoldDB" id="A0A7X3JZ12"/>
<proteinExistence type="predicted"/>
<evidence type="ECO:0000259" key="2">
    <source>
        <dbReference type="PROSITE" id="PS51186"/>
    </source>
</evidence>
<dbReference type="Gene3D" id="3.40.630.30">
    <property type="match status" value="1"/>
</dbReference>
<evidence type="ECO:0000256" key="1">
    <source>
        <dbReference type="ARBA" id="ARBA00022679"/>
    </source>
</evidence>
<organism evidence="3 4">
    <name type="scientific">Paenibacillus lutrae</name>
    <dbReference type="NCBI Taxonomy" id="2078573"/>
    <lineage>
        <taxon>Bacteria</taxon>
        <taxon>Bacillati</taxon>
        <taxon>Bacillota</taxon>
        <taxon>Bacilli</taxon>
        <taxon>Bacillales</taxon>
        <taxon>Paenibacillaceae</taxon>
        <taxon>Paenibacillus</taxon>
    </lineage>
</organism>
<keyword evidence="4" id="KW-1185">Reference proteome</keyword>
<accession>A0A7X3JZ12</accession>
<comment type="caution">
    <text evidence="3">The sequence shown here is derived from an EMBL/GenBank/DDBJ whole genome shotgun (WGS) entry which is preliminary data.</text>
</comment>
<gene>
    <name evidence="3" type="ORF">EDM21_08300</name>
</gene>
<protein>
    <submittedName>
        <fullName evidence="3">GNAT family N-acetyltransferase</fullName>
    </submittedName>
</protein>
<sequence length="105" mass="12457">MRSDRGGALFVPLGEQDSRDLWSEPGPLLWRRVGRVRRLYVHRAYRRHGIGHKLTREVLNEAAKHYNRLVLWTDNPAAASFYLWLGFTEKKDEEFMTHFLDLNTF</sequence>
<feature type="domain" description="N-acetyltransferase" evidence="2">
    <location>
        <begin position="1"/>
        <end position="105"/>
    </location>
</feature>
<dbReference type="Pfam" id="PF13508">
    <property type="entry name" value="Acetyltransf_7"/>
    <property type="match status" value="1"/>
</dbReference>
<reference evidence="3 4" key="1">
    <citation type="journal article" date="2019" name="Microorganisms">
        <title>Paenibacillus lutrae sp. nov., A Chitinolytic Species Isolated from A River Otter in Castril Natural Park, Granada, Spain.</title>
        <authorList>
            <person name="Rodriguez M."/>
            <person name="Reina J.C."/>
            <person name="Bejar V."/>
            <person name="Llamas I."/>
        </authorList>
    </citation>
    <scope>NUCLEOTIDE SEQUENCE [LARGE SCALE GENOMIC DNA]</scope>
    <source>
        <strain evidence="3 4">N10</strain>
    </source>
</reference>
<dbReference type="InterPro" id="IPR000182">
    <property type="entry name" value="GNAT_dom"/>
</dbReference>
<dbReference type="Proteomes" id="UP000490800">
    <property type="component" value="Unassembled WGS sequence"/>
</dbReference>
<dbReference type="CDD" id="cd04301">
    <property type="entry name" value="NAT_SF"/>
    <property type="match status" value="1"/>
</dbReference>
<keyword evidence="1 3" id="KW-0808">Transferase</keyword>
<dbReference type="PANTHER" id="PTHR13947:SF37">
    <property type="entry name" value="LD18367P"/>
    <property type="match status" value="1"/>
</dbReference>
<dbReference type="EMBL" id="RHLK01000003">
    <property type="protein sequence ID" value="MVO99529.1"/>
    <property type="molecule type" value="Genomic_DNA"/>
</dbReference>
<evidence type="ECO:0000313" key="4">
    <source>
        <dbReference type="Proteomes" id="UP000490800"/>
    </source>
</evidence>
<name>A0A7X3JZ12_9BACL</name>